<dbReference type="InterPro" id="IPR050223">
    <property type="entry name" value="D-isomer_2-hydroxyacid_DH"/>
</dbReference>
<comment type="similarity">
    <text evidence="1 4">Belongs to the D-isomer specific 2-hydroxyacid dehydrogenase family.</text>
</comment>
<proteinExistence type="inferred from homology"/>
<dbReference type="Gene3D" id="3.40.50.720">
    <property type="entry name" value="NAD(P)-binding Rossmann-like Domain"/>
    <property type="match status" value="2"/>
</dbReference>
<dbReference type="SUPFAM" id="SSF52283">
    <property type="entry name" value="Formate/glycerate dehydrogenase catalytic domain-like"/>
    <property type="match status" value="1"/>
</dbReference>
<dbReference type="InterPro" id="IPR036291">
    <property type="entry name" value="NAD(P)-bd_dom_sf"/>
</dbReference>
<name>A0A5M3WC41_9ACTN</name>
<dbReference type="InterPro" id="IPR006140">
    <property type="entry name" value="D-isomer_DH_NAD-bd"/>
</dbReference>
<dbReference type="Proteomes" id="UP000334990">
    <property type="component" value="Unassembled WGS sequence"/>
</dbReference>
<dbReference type="GO" id="GO:0016618">
    <property type="term" value="F:hydroxypyruvate reductase [NAD(P)H] activity"/>
    <property type="evidence" value="ECO:0007669"/>
    <property type="project" value="TreeGrafter"/>
</dbReference>
<evidence type="ECO:0000256" key="1">
    <source>
        <dbReference type="ARBA" id="ARBA00005854"/>
    </source>
</evidence>
<evidence type="ECO:0000256" key="3">
    <source>
        <dbReference type="ARBA" id="ARBA00023027"/>
    </source>
</evidence>
<evidence type="ECO:0000256" key="2">
    <source>
        <dbReference type="ARBA" id="ARBA00023002"/>
    </source>
</evidence>
<keyword evidence="3" id="KW-0520">NAD</keyword>
<dbReference type="PROSITE" id="PS00670">
    <property type="entry name" value="D_2_HYDROXYACID_DH_2"/>
    <property type="match status" value="1"/>
</dbReference>
<keyword evidence="8" id="KW-1185">Reference proteome</keyword>
<dbReference type="AlphaFoldDB" id="A0A5M3WC41"/>
<dbReference type="GO" id="GO:0005829">
    <property type="term" value="C:cytosol"/>
    <property type="evidence" value="ECO:0007669"/>
    <property type="project" value="TreeGrafter"/>
</dbReference>
<gene>
    <name evidence="7" type="ORF">Acor_60740</name>
</gene>
<protein>
    <submittedName>
        <fullName evidence="7">Glycerate dehydrogenase</fullName>
    </submittedName>
</protein>
<feature type="domain" description="D-isomer specific 2-hydroxyacid dehydrogenase catalytic" evidence="5">
    <location>
        <begin position="57"/>
        <end position="333"/>
    </location>
</feature>
<organism evidence="7 8">
    <name type="scientific">Acrocarpospora corrugata</name>
    <dbReference type="NCBI Taxonomy" id="35763"/>
    <lineage>
        <taxon>Bacteria</taxon>
        <taxon>Bacillati</taxon>
        <taxon>Actinomycetota</taxon>
        <taxon>Actinomycetes</taxon>
        <taxon>Streptosporangiales</taxon>
        <taxon>Streptosporangiaceae</taxon>
        <taxon>Acrocarpospora</taxon>
    </lineage>
</organism>
<comment type="caution">
    <text evidence="7">The sequence shown here is derived from an EMBL/GenBank/DDBJ whole genome shotgun (WGS) entry which is preliminary data.</text>
</comment>
<dbReference type="EMBL" id="BLAD01000075">
    <property type="protein sequence ID" value="GES04008.1"/>
    <property type="molecule type" value="Genomic_DNA"/>
</dbReference>
<dbReference type="GO" id="GO:0030267">
    <property type="term" value="F:glyoxylate reductase (NADPH) activity"/>
    <property type="evidence" value="ECO:0007669"/>
    <property type="project" value="TreeGrafter"/>
</dbReference>
<dbReference type="InterPro" id="IPR006139">
    <property type="entry name" value="D-isomer_2_OHA_DH_cat_dom"/>
</dbReference>
<dbReference type="GO" id="GO:0051287">
    <property type="term" value="F:NAD binding"/>
    <property type="evidence" value="ECO:0007669"/>
    <property type="project" value="InterPro"/>
</dbReference>
<dbReference type="CDD" id="cd12167">
    <property type="entry name" value="2-Hacid_dh_8"/>
    <property type="match status" value="1"/>
</dbReference>
<evidence type="ECO:0000256" key="4">
    <source>
        <dbReference type="RuleBase" id="RU003719"/>
    </source>
</evidence>
<keyword evidence="2 4" id="KW-0560">Oxidoreductase</keyword>
<dbReference type="SUPFAM" id="SSF51735">
    <property type="entry name" value="NAD(P)-binding Rossmann-fold domains"/>
    <property type="match status" value="1"/>
</dbReference>
<evidence type="ECO:0000259" key="5">
    <source>
        <dbReference type="Pfam" id="PF00389"/>
    </source>
</evidence>
<dbReference type="Pfam" id="PF00389">
    <property type="entry name" value="2-Hacid_dh"/>
    <property type="match status" value="1"/>
</dbReference>
<accession>A0A5M3WC41</accession>
<dbReference type="PANTHER" id="PTHR10996">
    <property type="entry name" value="2-HYDROXYACID DEHYDROGENASE-RELATED"/>
    <property type="match status" value="1"/>
</dbReference>
<reference evidence="7 8" key="1">
    <citation type="submission" date="2019-10" db="EMBL/GenBank/DDBJ databases">
        <title>Whole genome shotgun sequence of Acrocarpospora corrugata NBRC 13972.</title>
        <authorList>
            <person name="Ichikawa N."/>
            <person name="Kimura A."/>
            <person name="Kitahashi Y."/>
            <person name="Komaki H."/>
            <person name="Oguchi A."/>
        </authorList>
    </citation>
    <scope>NUCLEOTIDE SEQUENCE [LARGE SCALE GENOMIC DNA]</scope>
    <source>
        <strain evidence="7 8">NBRC 13972</strain>
    </source>
</reference>
<dbReference type="Pfam" id="PF02826">
    <property type="entry name" value="2-Hacid_dh_C"/>
    <property type="match status" value="1"/>
</dbReference>
<evidence type="ECO:0000259" key="6">
    <source>
        <dbReference type="Pfam" id="PF02826"/>
    </source>
</evidence>
<dbReference type="InterPro" id="IPR029753">
    <property type="entry name" value="D-isomer_DH_CS"/>
</dbReference>
<evidence type="ECO:0000313" key="8">
    <source>
        <dbReference type="Proteomes" id="UP000334990"/>
    </source>
</evidence>
<dbReference type="PANTHER" id="PTHR10996:SF178">
    <property type="entry name" value="2-HYDROXYACID DEHYDROGENASE YGL185C-RELATED"/>
    <property type="match status" value="1"/>
</dbReference>
<feature type="domain" description="D-isomer specific 2-hydroxyacid dehydrogenase NAD-binding" evidence="6">
    <location>
        <begin position="128"/>
        <end position="302"/>
    </location>
</feature>
<evidence type="ECO:0000313" key="7">
    <source>
        <dbReference type="EMBL" id="GES04008.1"/>
    </source>
</evidence>
<sequence>MDAWMTRVHHGTARIELAMFPELPPRLFPPVVAERLQGVAAVDLASPLTEFRSSRSRARLREADILLTGWGSPRLDSAALEYAPKLRAVVHAAGTVKGHLSPDVFERGIQVSSAADANAVPVAEYTLAMILLAGKGVPALAREYRSVRADLNLIRRDLRIGNYRKTVGLVGASKIGRRVLALLRPFDFTVLLSDPYVEAADDLGATLVGLDELFAASDIVSIHAPATAETRGLVSASLLASMRDGATLINTARGSLVDERALLAELRTGRLSAVLDVTDPEIPPPGSPLWELPNLVLTPHVAGALGTELHRLGESAADEVLRALSGQPLKHPVDPAVLAITA</sequence>